<feature type="signal peptide" evidence="3">
    <location>
        <begin position="1"/>
        <end position="29"/>
    </location>
</feature>
<evidence type="ECO:0000256" key="1">
    <source>
        <dbReference type="ARBA" id="ARBA00022801"/>
    </source>
</evidence>
<dbReference type="InterPro" id="IPR011042">
    <property type="entry name" value="6-blade_b-propeller_TolB-like"/>
</dbReference>
<dbReference type="GO" id="GO:0006508">
    <property type="term" value="P:proteolysis"/>
    <property type="evidence" value="ECO:0007669"/>
    <property type="project" value="InterPro"/>
</dbReference>
<dbReference type="SUPFAM" id="SSF53474">
    <property type="entry name" value="alpha/beta-Hydrolases"/>
    <property type="match status" value="1"/>
</dbReference>
<reference evidence="5 6" key="2">
    <citation type="submission" date="2018-12" db="EMBL/GenBank/DDBJ databases">
        <title>Simiduia agarivorans gen. nov., sp. nov., a marine, agarolytic bacterium isolated from shallow coastal water from Keelung, Taiwan.</title>
        <authorList>
            <person name="Shieh W.Y."/>
        </authorList>
    </citation>
    <scope>NUCLEOTIDE SEQUENCE [LARGE SCALE GENOMIC DNA]</scope>
    <source>
        <strain evidence="5 6">GTF-13</strain>
    </source>
</reference>
<feature type="chain" id="PRO_5018263856" evidence="3">
    <location>
        <begin position="30"/>
        <end position="743"/>
    </location>
</feature>
<dbReference type="Pfam" id="PF00326">
    <property type="entry name" value="Peptidase_S9"/>
    <property type="match status" value="1"/>
</dbReference>
<evidence type="ECO:0000256" key="3">
    <source>
        <dbReference type="SAM" id="SignalP"/>
    </source>
</evidence>
<keyword evidence="6" id="KW-1185">Reference proteome</keyword>
<dbReference type="InterPro" id="IPR001375">
    <property type="entry name" value="Peptidase_S9_cat"/>
</dbReference>
<keyword evidence="3" id="KW-0732">Signal</keyword>
<protein>
    <submittedName>
        <fullName evidence="5">S9 family peptidase</fullName>
    </submittedName>
</protein>
<reference evidence="5 6" key="1">
    <citation type="submission" date="2018-08" db="EMBL/GenBank/DDBJ databases">
        <authorList>
            <person name="Khan S.A."/>
        </authorList>
    </citation>
    <scope>NUCLEOTIDE SEQUENCE [LARGE SCALE GENOMIC DNA]</scope>
    <source>
        <strain evidence="5 6">GTF-13</strain>
    </source>
</reference>
<evidence type="ECO:0000313" key="6">
    <source>
        <dbReference type="Proteomes" id="UP000280792"/>
    </source>
</evidence>
<proteinExistence type="predicted"/>
<name>A0A3P3VNX4_9GAMM</name>
<dbReference type="PANTHER" id="PTHR42776:SF27">
    <property type="entry name" value="DIPEPTIDYL PEPTIDASE FAMILY MEMBER 6"/>
    <property type="match status" value="1"/>
</dbReference>
<dbReference type="EMBL" id="QWEZ01000001">
    <property type="protein sequence ID" value="RRJ83618.1"/>
    <property type="molecule type" value="Genomic_DNA"/>
</dbReference>
<dbReference type="SUPFAM" id="SSF82171">
    <property type="entry name" value="DPP6 N-terminal domain-like"/>
    <property type="match status" value="1"/>
</dbReference>
<comment type="caution">
    <text evidence="5">The sequence shown here is derived from an EMBL/GenBank/DDBJ whole genome shotgun (WGS) entry which is preliminary data.</text>
</comment>
<sequence>MRPALLTTFSALLPLLGFSLSLALTPAQAAQPLPARELFTPPAQQSPQLSPDGRMISFLRPWQQHLNLYIRLLDKPIPRPVLPATLPEESPATDQEEAPAATNDEASAEAPAGNGNSEQATTEPGDDINLNMAPASESGEQPRPRAGGGTEQEYARSGSAQNNLFPDTVTSLSLYELSEKERNALYVAPMRVSNQRSHSVSDYRWISNSQLVYEVANPQQQSSQLFLVTPEKRGRRPLTEDSRVRHRLLDPLFSDPEHILITSNRRDRRFDDVYRLNLETGEQQRVATNTGTIVKWLTDHEGKLRAAISQNGLQRELLYRDNEEVAFRVSHTSPWPDRVDPLRFTADNQRLYVSSNIERDTLAIQLYDPATNQLQELLYENPEADLSELVVAGVEQRVVGVAYETDKPHYHFFDDKDGELFADLFQRSGQRTLQKLSSSRDGNRVLFRILNDMEPPRFFLYQRSDDNYRELFDTPPYPLRAQMSPMRPVNFRARDGFMLHGYVTLPQGYQRGTLPFVILPHAQPYRGRFHWGFDPLVQFLASSGFGVMQVNYRGSTGYGKQYALAGRWGHGIMQQDLSDAVAYLRRQGIADRSQVAIIGERYGGYAAIAAAAFYPADYSCAAAMAAPLNPLHWLDTLPANEEVNRVVIQQQMGDPRESFAQLQADSPLSAIDQIRIPLLLAQGRLDQRARMQDLDRLATNLRTRGVTVETLIKGDEYGPFRKFDNQLEYYRHLQRFLRECFNR</sequence>
<feature type="region of interest" description="Disordered" evidence="2">
    <location>
        <begin position="81"/>
        <end position="165"/>
    </location>
</feature>
<dbReference type="Proteomes" id="UP000280792">
    <property type="component" value="Unassembled WGS sequence"/>
</dbReference>
<dbReference type="Gene3D" id="2.120.10.30">
    <property type="entry name" value="TolB, C-terminal domain"/>
    <property type="match status" value="1"/>
</dbReference>
<dbReference type="PANTHER" id="PTHR42776">
    <property type="entry name" value="SERINE PEPTIDASE S9 FAMILY MEMBER"/>
    <property type="match status" value="1"/>
</dbReference>
<organism evidence="5 6">
    <name type="scientific">Aestuariirhabdus litorea</name>
    <dbReference type="NCBI Taxonomy" id="2528527"/>
    <lineage>
        <taxon>Bacteria</taxon>
        <taxon>Pseudomonadati</taxon>
        <taxon>Pseudomonadota</taxon>
        <taxon>Gammaproteobacteria</taxon>
        <taxon>Oceanospirillales</taxon>
        <taxon>Aestuariirhabdaceae</taxon>
        <taxon>Aestuariirhabdus</taxon>
    </lineage>
</organism>
<dbReference type="Gene3D" id="3.40.50.1820">
    <property type="entry name" value="alpha/beta hydrolase"/>
    <property type="match status" value="1"/>
</dbReference>
<accession>A0A3P3VNX4</accession>
<gene>
    <name evidence="5" type="ORF">D0544_00390</name>
</gene>
<dbReference type="AlphaFoldDB" id="A0A3P3VNX4"/>
<evidence type="ECO:0000313" key="5">
    <source>
        <dbReference type="EMBL" id="RRJ83618.1"/>
    </source>
</evidence>
<evidence type="ECO:0000259" key="4">
    <source>
        <dbReference type="Pfam" id="PF00326"/>
    </source>
</evidence>
<dbReference type="GO" id="GO:0004252">
    <property type="term" value="F:serine-type endopeptidase activity"/>
    <property type="evidence" value="ECO:0007669"/>
    <property type="project" value="TreeGrafter"/>
</dbReference>
<dbReference type="RefSeq" id="WP_125013754.1">
    <property type="nucleotide sequence ID" value="NZ_QWEZ01000001.1"/>
</dbReference>
<dbReference type="InterPro" id="IPR029058">
    <property type="entry name" value="AB_hydrolase_fold"/>
</dbReference>
<evidence type="ECO:0000256" key="2">
    <source>
        <dbReference type="SAM" id="MobiDB-lite"/>
    </source>
</evidence>
<feature type="domain" description="Peptidase S9 prolyl oligopeptidase catalytic" evidence="4">
    <location>
        <begin position="531"/>
        <end position="742"/>
    </location>
</feature>
<keyword evidence="1" id="KW-0378">Hydrolase</keyword>